<dbReference type="RefSeq" id="WP_090833903.1">
    <property type="nucleotide sequence ID" value="NZ_CP076607.1"/>
</dbReference>
<evidence type="ECO:0000313" key="5">
    <source>
        <dbReference type="Proteomes" id="UP000198809"/>
    </source>
</evidence>
<dbReference type="STRING" id="1333845.SAMN04487895_10333"/>
<dbReference type="PROSITE" id="PS50943">
    <property type="entry name" value="HTH_CROC1"/>
    <property type="match status" value="1"/>
</dbReference>
<accession>A0A1H8JI25</accession>
<name>A0A1H8JI25_9BACL</name>
<dbReference type="SMART" id="SM00530">
    <property type="entry name" value="HTH_XRE"/>
    <property type="match status" value="1"/>
</dbReference>
<proteinExistence type="predicted"/>
<dbReference type="InterPro" id="IPR010982">
    <property type="entry name" value="Lambda_DNA-bd_dom_sf"/>
</dbReference>
<dbReference type="PANTHER" id="PTHR46558:SF4">
    <property type="entry name" value="DNA-BIDING PHAGE PROTEIN"/>
    <property type="match status" value="1"/>
</dbReference>
<evidence type="ECO:0000313" key="4">
    <source>
        <dbReference type="EMBL" id="SEN80390.1"/>
    </source>
</evidence>
<dbReference type="Proteomes" id="UP000198809">
    <property type="component" value="Unassembled WGS sequence"/>
</dbReference>
<dbReference type="EMBL" id="CP076607">
    <property type="protein sequence ID" value="QWU13370.1"/>
    <property type="molecule type" value="Genomic_DNA"/>
</dbReference>
<evidence type="ECO:0000256" key="1">
    <source>
        <dbReference type="ARBA" id="ARBA00023125"/>
    </source>
</evidence>
<sequence length="129" mass="15108">MTDTLGKRLRTLRKQHNLTMAELATKIYIPVFDDQGKETLDFKQINPSTISNLENDKNKPTSDLIIALAKFFNVSCDWLLTGKEFEPATEEQRIKREFEMKQYNDLLMLYKKLLELKPLVDALEIIEKE</sequence>
<keyword evidence="1 4" id="KW-0238">DNA-binding</keyword>
<evidence type="ECO:0000313" key="3">
    <source>
        <dbReference type="EMBL" id="QWU13370.1"/>
    </source>
</evidence>
<evidence type="ECO:0000259" key="2">
    <source>
        <dbReference type="PROSITE" id="PS50943"/>
    </source>
</evidence>
<dbReference type="Proteomes" id="UP000683429">
    <property type="component" value="Chromosome"/>
</dbReference>
<dbReference type="Gene3D" id="1.10.260.40">
    <property type="entry name" value="lambda repressor-like DNA-binding domains"/>
    <property type="match status" value="1"/>
</dbReference>
<keyword evidence="6" id="KW-1185">Reference proteome</keyword>
<protein>
    <submittedName>
        <fullName evidence="4">DNA-binding transcriptional regulator, XRE-family HTH domain</fullName>
    </submittedName>
    <submittedName>
        <fullName evidence="3">Helix-turn-helix domain-containing protein</fullName>
    </submittedName>
</protein>
<gene>
    <name evidence="3" type="ORF">KP014_15320</name>
    <name evidence="4" type="ORF">SAMN04487895_10333</name>
</gene>
<dbReference type="SUPFAM" id="SSF47413">
    <property type="entry name" value="lambda repressor-like DNA-binding domains"/>
    <property type="match status" value="1"/>
</dbReference>
<dbReference type="CDD" id="cd00093">
    <property type="entry name" value="HTH_XRE"/>
    <property type="match status" value="1"/>
</dbReference>
<dbReference type="AlphaFoldDB" id="A0A1H8JI25"/>
<reference evidence="4 5" key="1">
    <citation type="submission" date="2016-10" db="EMBL/GenBank/DDBJ databases">
        <authorList>
            <person name="de Groot N.N."/>
        </authorList>
    </citation>
    <scope>NUCLEOTIDE SEQUENCE [LARGE SCALE GENOMIC DNA]</scope>
    <source>
        <strain evidence="4 5">CGMCC 1.10238</strain>
    </source>
</reference>
<organism evidence="4 5">
    <name type="scientific">Paenibacillus sophorae</name>
    <dbReference type="NCBI Taxonomy" id="1333845"/>
    <lineage>
        <taxon>Bacteria</taxon>
        <taxon>Bacillati</taxon>
        <taxon>Bacillota</taxon>
        <taxon>Bacilli</taxon>
        <taxon>Bacillales</taxon>
        <taxon>Paenibacillaceae</taxon>
        <taxon>Paenibacillus</taxon>
    </lineage>
</organism>
<dbReference type="InterPro" id="IPR001387">
    <property type="entry name" value="Cro/C1-type_HTH"/>
</dbReference>
<dbReference type="OrthoDB" id="2365258at2"/>
<dbReference type="Pfam" id="PF12844">
    <property type="entry name" value="HTH_19"/>
    <property type="match status" value="1"/>
</dbReference>
<dbReference type="GO" id="GO:0003677">
    <property type="term" value="F:DNA binding"/>
    <property type="evidence" value="ECO:0007669"/>
    <property type="project" value="UniProtKB-KW"/>
</dbReference>
<reference evidence="3 6" key="2">
    <citation type="submission" date="2021-06" db="EMBL/GenBank/DDBJ databases">
        <title>Whole genome sequence of Paenibacillus sophorae DSM23020 for comparative genomics.</title>
        <authorList>
            <person name="Kim M.-J."/>
            <person name="Lee G."/>
            <person name="Shin J.-H."/>
        </authorList>
    </citation>
    <scope>NUCLEOTIDE SEQUENCE [LARGE SCALE GENOMIC DNA]</scope>
    <source>
        <strain evidence="3 6">DSM 23020</strain>
    </source>
</reference>
<feature type="domain" description="HTH cro/C1-type" evidence="2">
    <location>
        <begin position="9"/>
        <end position="79"/>
    </location>
</feature>
<dbReference type="PANTHER" id="PTHR46558">
    <property type="entry name" value="TRACRIPTIONAL REGULATORY PROTEIN-RELATED-RELATED"/>
    <property type="match status" value="1"/>
</dbReference>
<dbReference type="EMBL" id="FODH01000003">
    <property type="protein sequence ID" value="SEN80390.1"/>
    <property type="molecule type" value="Genomic_DNA"/>
</dbReference>
<evidence type="ECO:0000313" key="6">
    <source>
        <dbReference type="Proteomes" id="UP000683429"/>
    </source>
</evidence>